<feature type="transmembrane region" description="Helical" evidence="7">
    <location>
        <begin position="470"/>
        <end position="489"/>
    </location>
</feature>
<feature type="compositionally biased region" description="Basic and acidic residues" evidence="6">
    <location>
        <begin position="46"/>
        <end position="70"/>
    </location>
</feature>
<keyword evidence="4 7" id="KW-1133">Transmembrane helix</keyword>
<dbReference type="GO" id="GO:0016020">
    <property type="term" value="C:membrane"/>
    <property type="evidence" value="ECO:0007669"/>
    <property type="project" value="UniProtKB-SubCell"/>
</dbReference>
<feature type="transmembrane region" description="Helical" evidence="7">
    <location>
        <begin position="294"/>
        <end position="316"/>
    </location>
</feature>
<organism evidence="8 9">
    <name type="scientific">Podospora australis</name>
    <dbReference type="NCBI Taxonomy" id="1536484"/>
    <lineage>
        <taxon>Eukaryota</taxon>
        <taxon>Fungi</taxon>
        <taxon>Dikarya</taxon>
        <taxon>Ascomycota</taxon>
        <taxon>Pezizomycotina</taxon>
        <taxon>Sordariomycetes</taxon>
        <taxon>Sordariomycetidae</taxon>
        <taxon>Sordariales</taxon>
        <taxon>Podosporaceae</taxon>
        <taxon>Podospora</taxon>
    </lineage>
</organism>
<reference evidence="8" key="2">
    <citation type="submission" date="2023-05" db="EMBL/GenBank/DDBJ databases">
        <authorList>
            <consortium name="Lawrence Berkeley National Laboratory"/>
            <person name="Steindorff A."/>
            <person name="Hensen N."/>
            <person name="Bonometti L."/>
            <person name="Westerberg I."/>
            <person name="Brannstrom I.O."/>
            <person name="Guillou S."/>
            <person name="Cros-Aarteil S."/>
            <person name="Calhoun S."/>
            <person name="Haridas S."/>
            <person name="Kuo A."/>
            <person name="Mondo S."/>
            <person name="Pangilinan J."/>
            <person name="Riley R."/>
            <person name="Labutti K."/>
            <person name="Andreopoulos B."/>
            <person name="Lipzen A."/>
            <person name="Chen C."/>
            <person name="Yanf M."/>
            <person name="Daum C."/>
            <person name="Ng V."/>
            <person name="Clum A."/>
            <person name="Ohm R."/>
            <person name="Martin F."/>
            <person name="Silar P."/>
            <person name="Natvig D."/>
            <person name="Lalanne C."/>
            <person name="Gautier V."/>
            <person name="Ament-Velasquez S.L."/>
            <person name="Kruys A."/>
            <person name="Hutchinson M.I."/>
            <person name="Powell A.J."/>
            <person name="Barry K."/>
            <person name="Miller A.N."/>
            <person name="Grigoriev I.V."/>
            <person name="Debuchy R."/>
            <person name="Gladieux P."/>
            <person name="Thoren M.H."/>
            <person name="Johannesson H."/>
        </authorList>
    </citation>
    <scope>NUCLEOTIDE SEQUENCE</scope>
    <source>
        <strain evidence="8">PSN309</strain>
    </source>
</reference>
<dbReference type="EMBL" id="MU864474">
    <property type="protein sequence ID" value="KAK4184791.1"/>
    <property type="molecule type" value="Genomic_DNA"/>
</dbReference>
<feature type="transmembrane region" description="Helical" evidence="7">
    <location>
        <begin position="569"/>
        <end position="588"/>
    </location>
</feature>
<feature type="region of interest" description="Disordered" evidence="6">
    <location>
        <begin position="16"/>
        <end position="70"/>
    </location>
</feature>
<dbReference type="Pfam" id="PF07690">
    <property type="entry name" value="MFS_1"/>
    <property type="match status" value="1"/>
</dbReference>
<dbReference type="GO" id="GO:0022857">
    <property type="term" value="F:transmembrane transporter activity"/>
    <property type="evidence" value="ECO:0007669"/>
    <property type="project" value="InterPro"/>
</dbReference>
<comment type="caution">
    <text evidence="8">The sequence shown here is derived from an EMBL/GenBank/DDBJ whole genome shotgun (WGS) entry which is preliminary data.</text>
</comment>
<dbReference type="Proteomes" id="UP001302126">
    <property type="component" value="Unassembled WGS sequence"/>
</dbReference>
<name>A0AAN7ADR9_9PEZI</name>
<feature type="transmembrane region" description="Helical" evidence="7">
    <location>
        <begin position="259"/>
        <end position="282"/>
    </location>
</feature>
<gene>
    <name evidence="8" type="ORF">QBC35DRAFT_454927</name>
</gene>
<dbReference type="AlphaFoldDB" id="A0AAN7ADR9"/>
<evidence type="ECO:0000313" key="9">
    <source>
        <dbReference type="Proteomes" id="UP001302126"/>
    </source>
</evidence>
<dbReference type="InterPro" id="IPR011701">
    <property type="entry name" value="MFS"/>
</dbReference>
<feature type="transmembrane region" description="Helical" evidence="7">
    <location>
        <begin position="409"/>
        <end position="431"/>
    </location>
</feature>
<proteinExistence type="predicted"/>
<evidence type="ECO:0000256" key="7">
    <source>
        <dbReference type="SAM" id="Phobius"/>
    </source>
</evidence>
<accession>A0AAN7ADR9</accession>
<dbReference type="Gene3D" id="1.20.1250.20">
    <property type="entry name" value="MFS general substrate transporter like domains"/>
    <property type="match status" value="1"/>
</dbReference>
<feature type="transmembrane region" description="Helical" evidence="7">
    <location>
        <begin position="496"/>
        <end position="515"/>
    </location>
</feature>
<sequence length="628" mass="71380">MPSRSQQASLYATFGLTHVGGNSSSSSSSPRHTTTVELIRHGPGARLHDWKDPDEDSKSQYEGSEMSKEDAEITTALLLGDDSFGSGGPLGEPEVRRRFWFSAKKEGESEREDLDAVATQPSVFDDPDLAGQYQPQPDWENIHRFDPSARWTWREERALVRKIDFKIMLWTCLMFCALEMDRANIRQAVTDDLLPELGLTRNDYNLGNSLFALSFLLAEVPSQLVSKYLGCDRWIPLQMVLWSVVASSQFTLSGRFGFLLSRVLLGTLQGGFIPTVVLYLSYFYKAHELTIRLGFFWTAMVFADIFAALSAFGLLHMRGVAGLSGWRWLFLVEGVITLLFGIMSFFLMPAGPTQTASWFRGKKGWFTPREEIIIVNRVIRDDPSKGGMHNREPLTFRLLFKSLLDFDLWPLYIIGLLNHIPFATPNIYLTLSLKGLGFSTFQTNLLVIPSQVLHVVNMIILTYVSEMLNQMSLIALIPQLWGFPFLLWLRFVDTSAVSKWTIWLVMTIFLGNPYAHPIQVGWVSRNSNTVRSRAVGSAMYNMCVQGGSIIASNIYRDDDAPHYERGNTVLLTLLVVNIGIYLGTKAYYTYRNRTRERIWEAMSESEREKYLAENWDAGNKRLDFRFAS</sequence>
<dbReference type="FunFam" id="1.20.1250.20:FF:000106">
    <property type="entry name" value="MFS transporter, putative"/>
    <property type="match status" value="1"/>
</dbReference>
<feature type="transmembrane region" description="Helical" evidence="7">
    <location>
        <begin position="443"/>
        <end position="464"/>
    </location>
</feature>
<keyword evidence="9" id="KW-1185">Reference proteome</keyword>
<evidence type="ECO:0000256" key="4">
    <source>
        <dbReference type="ARBA" id="ARBA00022989"/>
    </source>
</evidence>
<reference evidence="8" key="1">
    <citation type="journal article" date="2023" name="Mol. Phylogenet. Evol.">
        <title>Genome-scale phylogeny and comparative genomics of the fungal order Sordariales.</title>
        <authorList>
            <person name="Hensen N."/>
            <person name="Bonometti L."/>
            <person name="Westerberg I."/>
            <person name="Brannstrom I.O."/>
            <person name="Guillou S."/>
            <person name="Cros-Aarteil S."/>
            <person name="Calhoun S."/>
            <person name="Haridas S."/>
            <person name="Kuo A."/>
            <person name="Mondo S."/>
            <person name="Pangilinan J."/>
            <person name="Riley R."/>
            <person name="LaButti K."/>
            <person name="Andreopoulos B."/>
            <person name="Lipzen A."/>
            <person name="Chen C."/>
            <person name="Yan M."/>
            <person name="Daum C."/>
            <person name="Ng V."/>
            <person name="Clum A."/>
            <person name="Steindorff A."/>
            <person name="Ohm R.A."/>
            <person name="Martin F."/>
            <person name="Silar P."/>
            <person name="Natvig D.O."/>
            <person name="Lalanne C."/>
            <person name="Gautier V."/>
            <person name="Ament-Velasquez S.L."/>
            <person name="Kruys A."/>
            <person name="Hutchinson M.I."/>
            <person name="Powell A.J."/>
            <person name="Barry K."/>
            <person name="Miller A.N."/>
            <person name="Grigoriev I.V."/>
            <person name="Debuchy R."/>
            <person name="Gladieux P."/>
            <person name="Hiltunen Thoren M."/>
            <person name="Johannesson H."/>
        </authorList>
    </citation>
    <scope>NUCLEOTIDE SEQUENCE</scope>
    <source>
        <strain evidence="8">PSN309</strain>
    </source>
</reference>
<comment type="subcellular location">
    <subcellularLocation>
        <location evidence="1">Membrane</location>
        <topology evidence="1">Multi-pass membrane protein</topology>
    </subcellularLocation>
</comment>
<evidence type="ECO:0000313" key="8">
    <source>
        <dbReference type="EMBL" id="KAK4184791.1"/>
    </source>
</evidence>
<evidence type="ECO:0000256" key="3">
    <source>
        <dbReference type="ARBA" id="ARBA00022692"/>
    </source>
</evidence>
<protein>
    <submittedName>
        <fullName evidence="8">Major facilitator superfamily domain-containing protein</fullName>
    </submittedName>
</protein>
<keyword evidence="2" id="KW-0813">Transport</keyword>
<feature type="transmembrane region" description="Helical" evidence="7">
    <location>
        <begin position="328"/>
        <end position="348"/>
    </location>
</feature>
<evidence type="ECO:0000256" key="2">
    <source>
        <dbReference type="ARBA" id="ARBA00022448"/>
    </source>
</evidence>
<keyword evidence="5 7" id="KW-0472">Membrane</keyword>
<dbReference type="InterPro" id="IPR036259">
    <property type="entry name" value="MFS_trans_sf"/>
</dbReference>
<dbReference type="PANTHER" id="PTHR43791:SF65">
    <property type="entry name" value="MAJOR FACILITATOR SUPERFAMILY (MFS) PROFILE DOMAIN-CONTAINING PROTEIN-RELATED"/>
    <property type="match status" value="1"/>
</dbReference>
<evidence type="ECO:0000256" key="6">
    <source>
        <dbReference type="SAM" id="MobiDB-lite"/>
    </source>
</evidence>
<evidence type="ECO:0000256" key="1">
    <source>
        <dbReference type="ARBA" id="ARBA00004141"/>
    </source>
</evidence>
<dbReference type="SUPFAM" id="SSF103473">
    <property type="entry name" value="MFS general substrate transporter"/>
    <property type="match status" value="1"/>
</dbReference>
<evidence type="ECO:0000256" key="5">
    <source>
        <dbReference type="ARBA" id="ARBA00023136"/>
    </source>
</evidence>
<dbReference type="PANTHER" id="PTHR43791">
    <property type="entry name" value="PERMEASE-RELATED"/>
    <property type="match status" value="1"/>
</dbReference>
<dbReference type="FunFam" id="1.20.1250.20:FF:000247">
    <property type="entry name" value="MFS general substrate transporter"/>
    <property type="match status" value="1"/>
</dbReference>
<keyword evidence="3 7" id="KW-0812">Transmembrane</keyword>